<sequence>MGLPTPPTSLPSLPITQVIDPPFRSSPTLPSTCVNRMVGPFEEDSQFNDSLERRRASDNDQALRPSDSNRRYGQRVSSPAAHMNGRSPRIASNEVPQDFGASGLLLDSFDPTNGESSNVGIALYPCIFHLCDFFHVWTCVENSHLSTEDISVSKWRVASGPCFRG</sequence>
<protein>
    <submittedName>
        <fullName evidence="2">Uncharacterized protein</fullName>
    </submittedName>
</protein>
<organism evidence="2 3">
    <name type="scientific">Protopolystoma xenopodis</name>
    <dbReference type="NCBI Taxonomy" id="117903"/>
    <lineage>
        <taxon>Eukaryota</taxon>
        <taxon>Metazoa</taxon>
        <taxon>Spiralia</taxon>
        <taxon>Lophotrochozoa</taxon>
        <taxon>Platyhelminthes</taxon>
        <taxon>Monogenea</taxon>
        <taxon>Polyopisthocotylea</taxon>
        <taxon>Polystomatidea</taxon>
        <taxon>Polystomatidae</taxon>
        <taxon>Protopolystoma</taxon>
    </lineage>
</organism>
<accession>A0A3S5FEH8</accession>
<feature type="region of interest" description="Disordered" evidence="1">
    <location>
        <begin position="44"/>
        <end position="94"/>
    </location>
</feature>
<evidence type="ECO:0000313" key="2">
    <source>
        <dbReference type="EMBL" id="VEL25457.1"/>
    </source>
</evidence>
<proteinExistence type="predicted"/>
<dbReference type="EMBL" id="CAAALY010074087">
    <property type="protein sequence ID" value="VEL25457.1"/>
    <property type="molecule type" value="Genomic_DNA"/>
</dbReference>
<evidence type="ECO:0000313" key="3">
    <source>
        <dbReference type="Proteomes" id="UP000784294"/>
    </source>
</evidence>
<gene>
    <name evidence="2" type="ORF">PXEA_LOCUS18897</name>
</gene>
<comment type="caution">
    <text evidence="2">The sequence shown here is derived from an EMBL/GenBank/DDBJ whole genome shotgun (WGS) entry which is preliminary data.</text>
</comment>
<reference evidence="2" key="1">
    <citation type="submission" date="2018-11" db="EMBL/GenBank/DDBJ databases">
        <authorList>
            <consortium name="Pathogen Informatics"/>
        </authorList>
    </citation>
    <scope>NUCLEOTIDE SEQUENCE</scope>
</reference>
<keyword evidence="3" id="KW-1185">Reference proteome</keyword>
<dbReference type="AlphaFoldDB" id="A0A3S5FEH8"/>
<evidence type="ECO:0000256" key="1">
    <source>
        <dbReference type="SAM" id="MobiDB-lite"/>
    </source>
</evidence>
<name>A0A3S5FEH8_9PLAT</name>
<dbReference type="Proteomes" id="UP000784294">
    <property type="component" value="Unassembled WGS sequence"/>
</dbReference>
<feature type="region of interest" description="Disordered" evidence="1">
    <location>
        <begin position="1"/>
        <end position="27"/>
    </location>
</feature>